<accession>A0A9N8YWN1</accession>
<dbReference type="OrthoDB" id="10554574at2759"/>
<organism evidence="1 2">
    <name type="scientific">Diversispora eburnea</name>
    <dbReference type="NCBI Taxonomy" id="1213867"/>
    <lineage>
        <taxon>Eukaryota</taxon>
        <taxon>Fungi</taxon>
        <taxon>Fungi incertae sedis</taxon>
        <taxon>Mucoromycota</taxon>
        <taxon>Glomeromycotina</taxon>
        <taxon>Glomeromycetes</taxon>
        <taxon>Diversisporales</taxon>
        <taxon>Diversisporaceae</taxon>
        <taxon>Diversispora</taxon>
    </lineage>
</organism>
<evidence type="ECO:0000313" key="1">
    <source>
        <dbReference type="EMBL" id="CAG8451371.1"/>
    </source>
</evidence>
<evidence type="ECO:0000313" key="2">
    <source>
        <dbReference type="Proteomes" id="UP000789706"/>
    </source>
</evidence>
<sequence>MVDLRKYSPQGTLERSFVWHFYTDNRTPKGDLVPILEFEVETIDNNDQIQQYMINIKLECLFHGIPSTFQTSSSIPNPLIIDFYHILCAMKGELEIL</sequence>
<comment type="caution">
    <text evidence="1">The sequence shown here is derived from an EMBL/GenBank/DDBJ whole genome shotgun (WGS) entry which is preliminary data.</text>
</comment>
<dbReference type="Proteomes" id="UP000789706">
    <property type="component" value="Unassembled WGS sequence"/>
</dbReference>
<reference evidence="1" key="1">
    <citation type="submission" date="2021-06" db="EMBL/GenBank/DDBJ databases">
        <authorList>
            <person name="Kallberg Y."/>
            <person name="Tangrot J."/>
            <person name="Rosling A."/>
        </authorList>
    </citation>
    <scope>NUCLEOTIDE SEQUENCE</scope>
    <source>
        <strain evidence="1">AZ414A</strain>
    </source>
</reference>
<keyword evidence="2" id="KW-1185">Reference proteome</keyword>
<dbReference type="AlphaFoldDB" id="A0A9N8YWN1"/>
<gene>
    <name evidence="1" type="ORF">DEBURN_LOCUS2154</name>
</gene>
<protein>
    <submittedName>
        <fullName evidence="1">3083_t:CDS:1</fullName>
    </submittedName>
</protein>
<name>A0A9N8YWN1_9GLOM</name>
<proteinExistence type="predicted"/>
<dbReference type="EMBL" id="CAJVPK010000112">
    <property type="protein sequence ID" value="CAG8451371.1"/>
    <property type="molecule type" value="Genomic_DNA"/>
</dbReference>